<evidence type="ECO:0000256" key="5">
    <source>
        <dbReference type="PROSITE-ProRule" id="PRU01016"/>
    </source>
</evidence>
<evidence type="ECO:0000256" key="3">
    <source>
        <dbReference type="ARBA" id="ARBA00022691"/>
    </source>
</evidence>
<evidence type="ECO:0000256" key="7">
    <source>
        <dbReference type="RuleBase" id="RU000417"/>
    </source>
</evidence>
<dbReference type="InterPro" id="IPR041657">
    <property type="entry name" value="HTH_17"/>
</dbReference>
<comment type="catalytic activity">
    <reaction evidence="7">
        <text>a 2'-deoxycytidine in DNA + S-adenosyl-L-methionine = a 5-methyl-2'-deoxycytidine in DNA + S-adenosyl-L-homocysteine + H(+)</text>
        <dbReference type="Rhea" id="RHEA:13681"/>
        <dbReference type="Rhea" id="RHEA-COMP:11369"/>
        <dbReference type="Rhea" id="RHEA-COMP:11370"/>
        <dbReference type="ChEBI" id="CHEBI:15378"/>
        <dbReference type="ChEBI" id="CHEBI:57856"/>
        <dbReference type="ChEBI" id="CHEBI:59789"/>
        <dbReference type="ChEBI" id="CHEBI:85452"/>
        <dbReference type="ChEBI" id="CHEBI:85454"/>
        <dbReference type="EC" id="2.1.1.37"/>
    </reaction>
</comment>
<dbReference type="RefSeq" id="WP_071242615.1">
    <property type="nucleotide sequence ID" value="NZ_NJHS01000114.1"/>
</dbReference>
<evidence type="ECO:0000259" key="8">
    <source>
        <dbReference type="Pfam" id="PF12728"/>
    </source>
</evidence>
<evidence type="ECO:0000256" key="4">
    <source>
        <dbReference type="ARBA" id="ARBA00022747"/>
    </source>
</evidence>
<keyword evidence="3 5" id="KW-0949">S-adenosyl-L-methionine</keyword>
<sequence>MIPEELLSIKTVSERLGLSEQRIRSLVRQGDINAVRVGHSWVIPREALNDYIENLEPEDHSRTIGEMPKIKALSFFSGAMGLDLGLEEAGIPMILACEIDKSCRKTIALNRPDLALLGNIWDYSASDVRNAAGLNDNDEIDIVVGGPPCQAFSTAGARRGFKDERGNALLKYVDLILELRPRYAVIENVRGLISAPLSHRPHADRGEDWKPGEGEQAGAALLHILSLLRGGGYGVSFNLYNAANFGVPQSRERVIIICHRGGNKVPHLMPTHSQDGSFGLPKWKTLRDALRGMDDVKHHHVDFPENRLKYYRLLSNGQYWKHLPIELQQEALGKSFFSGGGKTGFLRRLDWDKPSCTLVTSPNMPATDICHPTEDRPLSVEEYKRIQQFPDNWEFCGSLSDQYKQIGNAVPVGLGVAVGKAILSHMAGEDQHPPLGFSFSRYKATDEVEWEKQALSNVNFVKKQKKPVFEKTEIQIDLFADV</sequence>
<keyword evidence="1 5" id="KW-0489">Methyltransferase</keyword>
<evidence type="ECO:0000313" key="10">
    <source>
        <dbReference type="Proteomes" id="UP000236284"/>
    </source>
</evidence>
<dbReference type="InterPro" id="IPR010093">
    <property type="entry name" value="SinI_DNA-bd"/>
</dbReference>
<dbReference type="Pfam" id="PF00145">
    <property type="entry name" value="DNA_methylase"/>
    <property type="match status" value="1"/>
</dbReference>
<organism evidence="9 10">
    <name type="scientific">Cylindrospermopsis raciborskii C07</name>
    <dbReference type="NCBI Taxonomy" id="2014886"/>
    <lineage>
        <taxon>Bacteria</taxon>
        <taxon>Bacillati</taxon>
        <taxon>Cyanobacteriota</taxon>
        <taxon>Cyanophyceae</taxon>
        <taxon>Nostocales</taxon>
        <taxon>Aphanizomenonaceae</taxon>
        <taxon>Cylindrospermopsis</taxon>
    </lineage>
</organism>
<dbReference type="InterPro" id="IPR050390">
    <property type="entry name" value="C5-Methyltransferase"/>
</dbReference>
<dbReference type="PROSITE" id="PS51679">
    <property type="entry name" value="SAM_MT_C5"/>
    <property type="match status" value="1"/>
</dbReference>
<dbReference type="Pfam" id="PF12728">
    <property type="entry name" value="HTH_17"/>
    <property type="match status" value="1"/>
</dbReference>
<feature type="active site" evidence="5">
    <location>
        <position position="149"/>
    </location>
</feature>
<dbReference type="InterPro" id="IPR029063">
    <property type="entry name" value="SAM-dependent_MTases_sf"/>
</dbReference>
<dbReference type="NCBIfam" id="TIGR00675">
    <property type="entry name" value="dcm"/>
    <property type="match status" value="1"/>
</dbReference>
<protein>
    <recommendedName>
        <fullName evidence="7">Cytosine-specific methyltransferase</fullName>
        <ecNumber evidence="7">2.1.1.37</ecNumber>
    </recommendedName>
</protein>
<evidence type="ECO:0000256" key="1">
    <source>
        <dbReference type="ARBA" id="ARBA00022603"/>
    </source>
</evidence>
<dbReference type="PANTHER" id="PTHR10629:SF52">
    <property type="entry name" value="DNA (CYTOSINE-5)-METHYLTRANSFERASE 1"/>
    <property type="match status" value="1"/>
</dbReference>
<keyword evidence="4" id="KW-0680">Restriction system</keyword>
<dbReference type="GO" id="GO:0008168">
    <property type="term" value="F:methyltransferase activity"/>
    <property type="evidence" value="ECO:0007669"/>
    <property type="project" value="UniProtKB-KW"/>
</dbReference>
<gene>
    <name evidence="9" type="ORF">CEP15_12040</name>
</gene>
<dbReference type="InterPro" id="IPR018117">
    <property type="entry name" value="C5_DNA_meth_AS"/>
</dbReference>
<dbReference type="PROSITE" id="PS00095">
    <property type="entry name" value="C5_MTASE_2"/>
    <property type="match status" value="1"/>
</dbReference>
<dbReference type="EC" id="2.1.1.37" evidence="7"/>
<dbReference type="PANTHER" id="PTHR10629">
    <property type="entry name" value="CYTOSINE-SPECIFIC METHYLTRANSFERASE"/>
    <property type="match status" value="1"/>
</dbReference>
<keyword evidence="10" id="KW-1185">Reference proteome</keyword>
<dbReference type="Gene3D" id="3.40.50.150">
    <property type="entry name" value="Vaccinia Virus protein VP39"/>
    <property type="match status" value="1"/>
</dbReference>
<dbReference type="PROSITE" id="PS00094">
    <property type="entry name" value="C5_MTASE_1"/>
    <property type="match status" value="1"/>
</dbReference>
<keyword evidence="2 5" id="KW-0808">Transferase</keyword>
<proteinExistence type="inferred from homology"/>
<dbReference type="NCBIfam" id="TIGR01764">
    <property type="entry name" value="excise"/>
    <property type="match status" value="1"/>
</dbReference>
<dbReference type="InterPro" id="IPR001525">
    <property type="entry name" value="C5_MeTfrase"/>
</dbReference>
<dbReference type="SUPFAM" id="SSF53335">
    <property type="entry name" value="S-adenosyl-L-methionine-dependent methyltransferases"/>
    <property type="match status" value="1"/>
</dbReference>
<comment type="similarity">
    <text evidence="5 6">Belongs to the class I-like SAM-binding methyltransferase superfamily. C5-methyltransferase family.</text>
</comment>
<dbReference type="Proteomes" id="UP000236284">
    <property type="component" value="Unassembled WGS sequence"/>
</dbReference>
<dbReference type="PRINTS" id="PR00105">
    <property type="entry name" value="C5METTRFRASE"/>
</dbReference>
<evidence type="ECO:0000256" key="2">
    <source>
        <dbReference type="ARBA" id="ARBA00022679"/>
    </source>
</evidence>
<evidence type="ECO:0000313" key="9">
    <source>
        <dbReference type="EMBL" id="PNJ95193.1"/>
    </source>
</evidence>
<comment type="caution">
    <text evidence="9">The sequence shown here is derived from an EMBL/GenBank/DDBJ whole genome shotgun (WGS) entry which is preliminary data.</text>
</comment>
<accession>A0ABX4WML0</accession>
<dbReference type="InterPro" id="IPR031303">
    <property type="entry name" value="C5_meth_CS"/>
</dbReference>
<feature type="domain" description="Helix-turn-helix" evidence="8">
    <location>
        <begin position="6"/>
        <end position="54"/>
    </location>
</feature>
<reference evidence="9 10" key="1">
    <citation type="submission" date="2017-06" db="EMBL/GenBank/DDBJ databases">
        <title>Genome variation in co-occurring toxic Cylindrospermopsis raciborskii strains determines phenotypic plasticity.</title>
        <authorList>
            <person name="Willis A."/>
            <person name="Woodhouse J."/>
            <person name="Ongley S."/>
            <person name="Jex A."/>
            <person name="Burford M."/>
            <person name="Neilan B."/>
        </authorList>
    </citation>
    <scope>NUCLEOTIDE SEQUENCE [LARGE SCALE GENOMIC DNA]</scope>
    <source>
        <strain evidence="9 10">C07</strain>
    </source>
</reference>
<dbReference type="GO" id="GO:0032259">
    <property type="term" value="P:methylation"/>
    <property type="evidence" value="ECO:0007669"/>
    <property type="project" value="UniProtKB-KW"/>
</dbReference>
<dbReference type="Gene3D" id="3.90.120.10">
    <property type="entry name" value="DNA Methylase, subunit A, domain 2"/>
    <property type="match status" value="1"/>
</dbReference>
<name>A0ABX4WML0_9CYAN</name>
<dbReference type="EMBL" id="NJHS01000114">
    <property type="protein sequence ID" value="PNJ95193.1"/>
    <property type="molecule type" value="Genomic_DNA"/>
</dbReference>
<evidence type="ECO:0000256" key="6">
    <source>
        <dbReference type="RuleBase" id="RU000416"/>
    </source>
</evidence>